<dbReference type="GO" id="GO:0016787">
    <property type="term" value="F:hydrolase activity"/>
    <property type="evidence" value="ECO:0007669"/>
    <property type="project" value="UniProtKB-KW"/>
</dbReference>
<dbReference type="Gene3D" id="3.40.50.300">
    <property type="entry name" value="P-loop containing nucleotide triphosphate hydrolases"/>
    <property type="match status" value="1"/>
</dbReference>
<organism evidence="6 7">
    <name type="scientific">Mycolicibacterium aurum</name>
    <name type="common">Mycobacterium aurum</name>
    <dbReference type="NCBI Taxonomy" id="1791"/>
    <lineage>
        <taxon>Bacteria</taxon>
        <taxon>Bacillati</taxon>
        <taxon>Actinomycetota</taxon>
        <taxon>Actinomycetes</taxon>
        <taxon>Mycobacteriales</taxon>
        <taxon>Mycobacteriaceae</taxon>
        <taxon>Mycolicibacterium</taxon>
    </lineage>
</organism>
<sequence>MMIPTSDVVSQPVWPDVSGLTVAKAAVTYARAGFYVLPIKPGTKNAGSVLGIGWPSKSSRDLKIVADWWREHPDAGIGIHTGRSGIVVFDVDVDTLPSDLAPLQAGLIHRSRAGTDSQRGHYIFAAAEIYTAGALRLSDGTKAGEVRSGNTIIVVEPTHHANGGLYRCEHPGEVPTLTAPARQLLLLAPKIGDSDVGAFLAAYPGNEGDNLAYCLKLAVRRFNHLVRNYEDTGISNKRSKNRHDAMADVLCLTLKEAHTQAYSAAEAVAVLRQEWRKAVEGDANHSEADIDRMLPFAVAAANDDDPMKRREIMGRRYGTDTRTTTPNVQAGQAASIPTGQKVPSTKNLISDAHSAGQIRMSGRFVDFAEGRLLHVEDFGWYYFGAGRWQPDVNNTRVTSAILKMLKKCWEDSFSDSELEKDVRRCQSTAGVAGIRSLCASLPEFSCSMADFDTDPHLLNFSNGTLNLRTMDLHKHTPADRITKICRGNYDPQARSQHWDSFLARIQPDSAVRDYLQRIVGSALVGEVREDLFVILYGTAMNGKTRFDGAVRNALGNYAAVADRNVLMNAPNAHPTLFMVFRGARWVSVDETNRSARIDEAKMKMLTGNSVIPARGMRKDFIEIKPSHTLSLITNYLPRISGDDAGSWRRIKVIPFSVRIPESEMDPALASKLDLEADAILAWAVAGWAKYRDQGLVDVPKAVQQQTDDYWQSNDEIGQFIGECCDVAPDFKESNADLRRSYESWCHSEQVEPMPVRLFNAYFDHLGYVKTKGGERKRRGIRLARVT</sequence>
<dbReference type="NCBIfam" id="TIGR01613">
    <property type="entry name" value="primase_Cterm"/>
    <property type="match status" value="1"/>
</dbReference>
<evidence type="ECO:0000313" key="6">
    <source>
        <dbReference type="EMBL" id="VEG57091.1"/>
    </source>
</evidence>
<feature type="domain" description="SF3 helicase" evidence="5">
    <location>
        <begin position="510"/>
        <end position="668"/>
    </location>
</feature>
<feature type="region of interest" description="Disordered" evidence="4">
    <location>
        <begin position="318"/>
        <end position="345"/>
    </location>
</feature>
<feature type="compositionally biased region" description="Polar residues" evidence="4">
    <location>
        <begin position="326"/>
        <end position="345"/>
    </location>
</feature>
<dbReference type="SMART" id="SM00885">
    <property type="entry name" value="D5_N"/>
    <property type="match status" value="1"/>
</dbReference>
<evidence type="ECO:0000313" key="7">
    <source>
        <dbReference type="Proteomes" id="UP000279306"/>
    </source>
</evidence>
<reference evidence="6 7" key="1">
    <citation type="submission" date="2018-12" db="EMBL/GenBank/DDBJ databases">
        <authorList>
            <consortium name="Pathogen Informatics"/>
        </authorList>
    </citation>
    <scope>NUCLEOTIDE SEQUENCE [LARGE SCALE GENOMIC DNA]</scope>
    <source>
        <strain evidence="6 7">NCTC10437</strain>
    </source>
</reference>
<evidence type="ECO:0000256" key="3">
    <source>
        <dbReference type="ARBA" id="ARBA00022840"/>
    </source>
</evidence>
<dbReference type="Pfam" id="PF08706">
    <property type="entry name" value="D5_N"/>
    <property type="match status" value="1"/>
</dbReference>
<evidence type="ECO:0000256" key="2">
    <source>
        <dbReference type="ARBA" id="ARBA00022801"/>
    </source>
</evidence>
<dbReference type="SUPFAM" id="SSF56747">
    <property type="entry name" value="Prim-pol domain"/>
    <property type="match status" value="1"/>
</dbReference>
<dbReference type="AlphaFoldDB" id="A0A3S4S5X4"/>
<evidence type="ECO:0000256" key="1">
    <source>
        <dbReference type="ARBA" id="ARBA00022741"/>
    </source>
</evidence>
<dbReference type="OrthoDB" id="9763644at2"/>
<evidence type="ECO:0000259" key="5">
    <source>
        <dbReference type="PROSITE" id="PS51206"/>
    </source>
</evidence>
<keyword evidence="2" id="KW-0378">Hydrolase</keyword>
<evidence type="ECO:0000256" key="4">
    <source>
        <dbReference type="SAM" id="MobiDB-lite"/>
    </source>
</evidence>
<dbReference type="PANTHER" id="PTHR35372:SF2">
    <property type="entry name" value="SF3 HELICASE DOMAIN-CONTAINING PROTEIN"/>
    <property type="match status" value="1"/>
</dbReference>
<accession>A0A3S4S5X4</accession>
<protein>
    <submittedName>
        <fullName evidence="6">Bacteriophage protein</fullName>
    </submittedName>
</protein>
<dbReference type="InterPro" id="IPR006500">
    <property type="entry name" value="Helicase_put_C_phage/plasmid"/>
</dbReference>
<dbReference type="InterPro" id="IPR015330">
    <property type="entry name" value="DNA_primase/pol_bifunc_N"/>
</dbReference>
<dbReference type="InterPro" id="IPR014015">
    <property type="entry name" value="Helicase_SF3_DNA-vir"/>
</dbReference>
<dbReference type="KEGG" id="mauu:NCTC10437_04098"/>
<dbReference type="InterPro" id="IPR027417">
    <property type="entry name" value="P-loop_NTPase"/>
</dbReference>
<proteinExistence type="predicted"/>
<dbReference type="InterPro" id="IPR014818">
    <property type="entry name" value="Phage/plasmid_primase_P4_C"/>
</dbReference>
<dbReference type="PROSITE" id="PS51206">
    <property type="entry name" value="SF3_HELICASE_1"/>
    <property type="match status" value="1"/>
</dbReference>
<name>A0A3S4S5X4_MYCAU</name>
<dbReference type="SMART" id="SM00943">
    <property type="entry name" value="Prim-Pol"/>
    <property type="match status" value="1"/>
</dbReference>
<dbReference type="STRING" id="1791.GCA_001049355_05453"/>
<dbReference type="PANTHER" id="PTHR35372">
    <property type="entry name" value="ATP BINDING PROTEIN-RELATED"/>
    <property type="match status" value="1"/>
</dbReference>
<dbReference type="InterPro" id="IPR051620">
    <property type="entry name" value="ORF904-like_C"/>
</dbReference>
<gene>
    <name evidence="6" type="ORF">NCTC10437_04098</name>
</gene>
<dbReference type="CDD" id="cd04859">
    <property type="entry name" value="Prim_Pol"/>
    <property type="match status" value="1"/>
</dbReference>
<keyword evidence="7" id="KW-1185">Reference proteome</keyword>
<dbReference type="EMBL" id="LR134356">
    <property type="protein sequence ID" value="VEG57091.1"/>
    <property type="molecule type" value="Genomic_DNA"/>
</dbReference>
<dbReference type="Proteomes" id="UP000279306">
    <property type="component" value="Chromosome"/>
</dbReference>
<keyword evidence="1" id="KW-0547">Nucleotide-binding</keyword>
<dbReference type="GO" id="GO:0005524">
    <property type="term" value="F:ATP binding"/>
    <property type="evidence" value="ECO:0007669"/>
    <property type="project" value="UniProtKB-KW"/>
</dbReference>
<dbReference type="Pfam" id="PF09250">
    <property type="entry name" value="Prim-Pol"/>
    <property type="match status" value="1"/>
</dbReference>
<keyword evidence="3" id="KW-0067">ATP-binding</keyword>